<gene>
    <name evidence="1" type="ORF">C4F49_03370</name>
</gene>
<sequence length="269" mass="30995">MYEKRITFFIDILGLRNIVEKTGKDKDYCLEIFNVLNSMRSENINAEMFLEINETEESKKEMDEIKRVQALFSKALIGESSIRITHFSDSVVLSIGLENDMYAMSLIEYVGRLIYRLWKDFKILIRGAVSVDDLVHVEGGPLFGPAMVNAYDLETNLADYPRIIFDDFSYNIIINSPSYGLMKNLFVPFSGQKEINGKMITIHRGFEMNLATVLKHLMNSHFTLHPDKKKEVENELNGAINHLELTVSKITSEKVKMKYNYLIGEIKML</sequence>
<evidence type="ECO:0000313" key="2">
    <source>
        <dbReference type="Proteomes" id="UP000616201"/>
    </source>
</evidence>
<comment type="caution">
    <text evidence="1">The sequence shown here is derived from an EMBL/GenBank/DDBJ whole genome shotgun (WGS) entry which is preliminary data.</text>
</comment>
<evidence type="ECO:0000313" key="1">
    <source>
        <dbReference type="EMBL" id="MBE8712719.1"/>
    </source>
</evidence>
<protein>
    <submittedName>
        <fullName evidence="1">Uncharacterized protein</fullName>
    </submittedName>
</protein>
<dbReference type="EMBL" id="PRDK01000002">
    <property type="protein sequence ID" value="MBE8712719.1"/>
    <property type="molecule type" value="Genomic_DNA"/>
</dbReference>
<name>A0A928UX48_9SPHI</name>
<proteinExistence type="predicted"/>
<dbReference type="AlphaFoldDB" id="A0A928UX48"/>
<reference evidence="1" key="1">
    <citation type="submission" date="2018-02" db="EMBL/GenBank/DDBJ databases">
        <authorList>
            <person name="Vasarhelyi B.M."/>
            <person name="Deshmukh S."/>
            <person name="Balint B."/>
            <person name="Kukolya J."/>
        </authorList>
    </citation>
    <scope>NUCLEOTIDE SEQUENCE</scope>
    <source>
        <strain evidence="1">KB22</strain>
    </source>
</reference>
<dbReference type="RefSeq" id="WP_196936625.1">
    <property type="nucleotide sequence ID" value="NZ_MU158698.1"/>
</dbReference>
<organism evidence="1 2">
    <name type="scientific">Sphingobacterium hungaricum</name>
    <dbReference type="NCBI Taxonomy" id="2082723"/>
    <lineage>
        <taxon>Bacteria</taxon>
        <taxon>Pseudomonadati</taxon>
        <taxon>Bacteroidota</taxon>
        <taxon>Sphingobacteriia</taxon>
        <taxon>Sphingobacteriales</taxon>
        <taxon>Sphingobacteriaceae</taxon>
        <taxon>Sphingobacterium</taxon>
    </lineage>
</organism>
<keyword evidence="2" id="KW-1185">Reference proteome</keyword>
<dbReference type="Proteomes" id="UP000616201">
    <property type="component" value="Unassembled WGS sequence"/>
</dbReference>
<accession>A0A928UX48</accession>